<dbReference type="EMBL" id="JAPQKI010000006">
    <property type="protein sequence ID" value="KAJ5094987.1"/>
    <property type="molecule type" value="Genomic_DNA"/>
</dbReference>
<dbReference type="GO" id="GO:0016491">
    <property type="term" value="F:oxidoreductase activity"/>
    <property type="evidence" value="ECO:0007669"/>
    <property type="project" value="UniProtKB-KW"/>
</dbReference>
<reference evidence="4" key="1">
    <citation type="submission" date="2022-11" db="EMBL/GenBank/DDBJ databases">
        <authorList>
            <person name="Petersen C."/>
        </authorList>
    </citation>
    <scope>NUCLEOTIDE SEQUENCE</scope>
    <source>
        <strain evidence="4">IBT 30761</strain>
    </source>
</reference>
<reference evidence="4" key="2">
    <citation type="journal article" date="2023" name="IMA Fungus">
        <title>Comparative genomic study of the Penicillium genus elucidates a diverse pangenome and 15 lateral gene transfer events.</title>
        <authorList>
            <person name="Petersen C."/>
            <person name="Sorensen T."/>
            <person name="Nielsen M.R."/>
            <person name="Sondergaard T.E."/>
            <person name="Sorensen J.L."/>
            <person name="Fitzpatrick D.A."/>
            <person name="Frisvad J.C."/>
            <person name="Nielsen K.L."/>
        </authorList>
    </citation>
    <scope>NUCLEOTIDE SEQUENCE</scope>
    <source>
        <strain evidence="4">IBT 30761</strain>
    </source>
</reference>
<dbReference type="GeneID" id="81358750"/>
<dbReference type="PANTHER" id="PTHR24320:SF154">
    <property type="entry name" value="OXIDOREDUCTASE, SHORT-CHAIN DEHYDROGENASE_REDUCTASE FAMILY (AFU_ORTHOLOGUE AFUA_2G04560)"/>
    <property type="match status" value="1"/>
</dbReference>
<keyword evidence="2" id="KW-0521">NADP</keyword>
<keyword evidence="3" id="KW-0560">Oxidoreductase</keyword>
<sequence>MSGLAINPRGVQFKPDTDIPNLGGKTIFVTGGTGGIGKATILSLAKHKPGHIVFTGRNARRADEVINEARKTSPGVLVTFLECDLSSFQSVESAAKRFLAHFDILDILFANAGIMAVPPGLTKDGYEVQFGTNHMGHALLLKYLLPLMAKTADIGRDVRLVTTSSSAFQGASGIAYDTIKTPQNGFFGHWRRYMQSKLANTLYSQKIAELYPDIMSCSIQPGAVATDIGGTHLGMLDKVFIAINTRGKTLTPDEGAYNMCWVATTKRENLTNGAYYEPVGWPGNMTEISQDEAARNQLWEWTQKELEKYKI</sequence>
<evidence type="ECO:0000256" key="2">
    <source>
        <dbReference type="ARBA" id="ARBA00022857"/>
    </source>
</evidence>
<dbReference type="InterPro" id="IPR002347">
    <property type="entry name" value="SDR_fam"/>
</dbReference>
<proteinExistence type="inferred from homology"/>
<accession>A0A9W9F7M0</accession>
<name>A0A9W9F7M0_9EURO</name>
<dbReference type="OrthoDB" id="191139at2759"/>
<evidence type="ECO:0000313" key="4">
    <source>
        <dbReference type="EMBL" id="KAJ5094987.1"/>
    </source>
</evidence>
<evidence type="ECO:0000313" key="5">
    <source>
        <dbReference type="Proteomes" id="UP001149074"/>
    </source>
</evidence>
<dbReference type="PRINTS" id="PR00081">
    <property type="entry name" value="GDHRDH"/>
</dbReference>
<dbReference type="InterPro" id="IPR036291">
    <property type="entry name" value="NAD(P)-bd_dom_sf"/>
</dbReference>
<evidence type="ECO:0000256" key="3">
    <source>
        <dbReference type="ARBA" id="ARBA00023002"/>
    </source>
</evidence>
<comment type="similarity">
    <text evidence="1">Belongs to the short-chain dehydrogenases/reductases (SDR) family.</text>
</comment>
<gene>
    <name evidence="4" type="ORF">N7532_007278</name>
</gene>
<dbReference type="Gene3D" id="3.40.50.720">
    <property type="entry name" value="NAD(P)-binding Rossmann-like Domain"/>
    <property type="match status" value="1"/>
</dbReference>
<keyword evidence="5" id="KW-1185">Reference proteome</keyword>
<dbReference type="Proteomes" id="UP001149074">
    <property type="component" value="Unassembled WGS sequence"/>
</dbReference>
<dbReference type="PANTHER" id="PTHR24320">
    <property type="entry name" value="RETINOL DEHYDROGENASE"/>
    <property type="match status" value="1"/>
</dbReference>
<comment type="caution">
    <text evidence="4">The sequence shown here is derived from an EMBL/GenBank/DDBJ whole genome shotgun (WGS) entry which is preliminary data.</text>
</comment>
<evidence type="ECO:0000256" key="1">
    <source>
        <dbReference type="ARBA" id="ARBA00006484"/>
    </source>
</evidence>
<evidence type="ECO:0008006" key="6">
    <source>
        <dbReference type="Google" id="ProtNLM"/>
    </source>
</evidence>
<protein>
    <recommendedName>
        <fullName evidence="6">Oxidoreductase</fullName>
    </recommendedName>
</protein>
<dbReference type="AlphaFoldDB" id="A0A9W9F7M0"/>
<dbReference type="SUPFAM" id="SSF51735">
    <property type="entry name" value="NAD(P)-binding Rossmann-fold domains"/>
    <property type="match status" value="1"/>
</dbReference>
<dbReference type="Pfam" id="PF00106">
    <property type="entry name" value="adh_short"/>
    <property type="match status" value="1"/>
</dbReference>
<organism evidence="4 5">
    <name type="scientific">Penicillium argentinense</name>
    <dbReference type="NCBI Taxonomy" id="1131581"/>
    <lineage>
        <taxon>Eukaryota</taxon>
        <taxon>Fungi</taxon>
        <taxon>Dikarya</taxon>
        <taxon>Ascomycota</taxon>
        <taxon>Pezizomycotina</taxon>
        <taxon>Eurotiomycetes</taxon>
        <taxon>Eurotiomycetidae</taxon>
        <taxon>Eurotiales</taxon>
        <taxon>Aspergillaceae</taxon>
        <taxon>Penicillium</taxon>
    </lineage>
</organism>
<dbReference type="RefSeq" id="XP_056473137.1">
    <property type="nucleotide sequence ID" value="XM_056619771.1"/>
</dbReference>